<dbReference type="InterPro" id="IPR016125">
    <property type="entry name" value="Peptidase_C15-like"/>
</dbReference>
<evidence type="ECO:0000313" key="10">
    <source>
        <dbReference type="Proteomes" id="UP001247307"/>
    </source>
</evidence>
<dbReference type="GO" id="GO:0005829">
    <property type="term" value="C:cytosol"/>
    <property type="evidence" value="ECO:0007669"/>
    <property type="project" value="InterPro"/>
</dbReference>
<evidence type="ECO:0000256" key="4">
    <source>
        <dbReference type="ARBA" id="ARBA00022670"/>
    </source>
</evidence>
<evidence type="ECO:0000256" key="2">
    <source>
        <dbReference type="ARBA" id="ARBA00019191"/>
    </source>
</evidence>
<dbReference type="InterPro" id="IPR000816">
    <property type="entry name" value="Peptidase_C15"/>
</dbReference>
<keyword evidence="6" id="KW-0788">Thiol protease</keyword>
<keyword evidence="10" id="KW-1185">Reference proteome</keyword>
<dbReference type="CDD" id="cd00501">
    <property type="entry name" value="Peptidase_C15"/>
    <property type="match status" value="1"/>
</dbReference>
<dbReference type="RefSeq" id="WP_309851009.1">
    <property type="nucleotide sequence ID" value="NZ_BAAAIU010000003.1"/>
</dbReference>
<dbReference type="PIRSF" id="PIRSF015592">
    <property type="entry name" value="Prld-crbxl_pptds"/>
    <property type="match status" value="1"/>
</dbReference>
<dbReference type="Pfam" id="PF01470">
    <property type="entry name" value="Peptidase_C15"/>
    <property type="match status" value="1"/>
</dbReference>
<evidence type="ECO:0000256" key="3">
    <source>
        <dbReference type="ARBA" id="ARBA00022490"/>
    </source>
</evidence>
<evidence type="ECO:0000256" key="6">
    <source>
        <dbReference type="ARBA" id="ARBA00022807"/>
    </source>
</evidence>
<dbReference type="EMBL" id="JAVDUI010000001">
    <property type="protein sequence ID" value="MDR6892269.1"/>
    <property type="molecule type" value="Genomic_DNA"/>
</dbReference>
<keyword evidence="5" id="KW-0378">Hydrolase</keyword>
<evidence type="ECO:0000313" key="9">
    <source>
        <dbReference type="EMBL" id="MDR6892269.1"/>
    </source>
</evidence>
<dbReference type="PANTHER" id="PTHR23402:SF1">
    <property type="entry name" value="PYROGLUTAMYL-PEPTIDASE I"/>
    <property type="match status" value="1"/>
</dbReference>
<dbReference type="InterPro" id="IPR036440">
    <property type="entry name" value="Peptidase_C15-like_sf"/>
</dbReference>
<dbReference type="PRINTS" id="PR00706">
    <property type="entry name" value="PYROGLUPTASE"/>
</dbReference>
<dbReference type="Proteomes" id="UP001247307">
    <property type="component" value="Unassembled WGS sequence"/>
</dbReference>
<evidence type="ECO:0000256" key="1">
    <source>
        <dbReference type="ARBA" id="ARBA00006641"/>
    </source>
</evidence>
<keyword evidence="4" id="KW-0645">Protease</keyword>
<sequence>MRILVTGFEPFGGDQENASGQAVAELSRLLTAEPLTVDGEEPYVAIEILPVTFAGSGRVLAELVDRHEPDVILSIGEAGGRAAITPERNARNLDNARIPDNEGAQPVNEPIDPNGTDLESLVDVEALVEAIRAVDLPAEASDDAGLFVCNHVFYEGVRLAQSRGARAGFIHVPAVRSQGEATVGAETDGALADRVSAPSLTFADLGRGLRAAVESVAGAARA</sequence>
<evidence type="ECO:0000256" key="5">
    <source>
        <dbReference type="ARBA" id="ARBA00022801"/>
    </source>
</evidence>
<dbReference type="SUPFAM" id="SSF53182">
    <property type="entry name" value="Pyrrolidone carboxyl peptidase (pyroglutamate aminopeptidase)"/>
    <property type="match status" value="1"/>
</dbReference>
<gene>
    <name evidence="9" type="ORF">J2S35_001209</name>
</gene>
<name>A0AAE4C779_9MICC</name>
<evidence type="ECO:0000256" key="8">
    <source>
        <dbReference type="ARBA" id="ARBA00031559"/>
    </source>
</evidence>
<dbReference type="PANTHER" id="PTHR23402">
    <property type="entry name" value="PROTEASE FAMILY C15 PYROGLUTAMYL-PEPTIDASE I-RELATED"/>
    <property type="match status" value="1"/>
</dbReference>
<keyword evidence="3" id="KW-0963">Cytoplasm</keyword>
<evidence type="ECO:0000256" key="7">
    <source>
        <dbReference type="ARBA" id="ARBA00030836"/>
    </source>
</evidence>
<proteinExistence type="inferred from homology"/>
<organism evidence="9 10">
    <name type="scientific">Falsarthrobacter nasiphocae</name>
    <dbReference type="NCBI Taxonomy" id="189863"/>
    <lineage>
        <taxon>Bacteria</taxon>
        <taxon>Bacillati</taxon>
        <taxon>Actinomycetota</taxon>
        <taxon>Actinomycetes</taxon>
        <taxon>Micrococcales</taxon>
        <taxon>Micrococcaceae</taxon>
        <taxon>Falsarthrobacter</taxon>
    </lineage>
</organism>
<dbReference type="GO" id="GO:0016920">
    <property type="term" value="F:pyroglutamyl-peptidase activity"/>
    <property type="evidence" value="ECO:0007669"/>
    <property type="project" value="InterPro"/>
</dbReference>
<comment type="caution">
    <text evidence="9">The sequence shown here is derived from an EMBL/GenBank/DDBJ whole genome shotgun (WGS) entry which is preliminary data.</text>
</comment>
<dbReference type="GO" id="GO:0006508">
    <property type="term" value="P:proteolysis"/>
    <property type="evidence" value="ECO:0007669"/>
    <property type="project" value="UniProtKB-KW"/>
</dbReference>
<reference evidence="9" key="1">
    <citation type="submission" date="2023-07" db="EMBL/GenBank/DDBJ databases">
        <title>Sequencing the genomes of 1000 actinobacteria strains.</title>
        <authorList>
            <person name="Klenk H.-P."/>
        </authorList>
    </citation>
    <scope>NUCLEOTIDE SEQUENCE</scope>
    <source>
        <strain evidence="9">DSM 13988</strain>
    </source>
</reference>
<protein>
    <recommendedName>
        <fullName evidence="2">Pyrrolidone-carboxylate peptidase</fullName>
    </recommendedName>
    <alternativeName>
        <fullName evidence="7">5-oxoprolyl-peptidase</fullName>
    </alternativeName>
    <alternativeName>
        <fullName evidence="8">Pyroglutamyl-peptidase I</fullName>
    </alternativeName>
</protein>
<comment type="similarity">
    <text evidence="1">Belongs to the peptidase C15 family.</text>
</comment>
<dbReference type="AlphaFoldDB" id="A0AAE4C779"/>
<dbReference type="Gene3D" id="3.40.630.20">
    <property type="entry name" value="Peptidase C15, pyroglutamyl peptidase I-like"/>
    <property type="match status" value="1"/>
</dbReference>
<accession>A0AAE4C779</accession>